<dbReference type="EMBL" id="FQUC01000001">
    <property type="protein sequence ID" value="SHE57555.1"/>
    <property type="molecule type" value="Genomic_DNA"/>
</dbReference>
<dbReference type="Proteomes" id="UP000184480">
    <property type="component" value="Unassembled WGS sequence"/>
</dbReference>
<sequence>MSSEIYIYLKMERYLGQYVTHHWGDPIRLSSNSPEAKLVRRFLDKNPKDTELDSLSDEDITTYYRLEIPWSKEKDPRVYNYLYPGSKKLLIDYFESILVNNMCTELLELSCDPNIVLSDLILAYCEKHGMTNIDDQKNFETIRQKFYRARKKYMEENNVKLS</sequence>
<evidence type="ECO:0000313" key="1">
    <source>
        <dbReference type="EMBL" id="SHE57555.1"/>
    </source>
</evidence>
<dbReference type="RefSeq" id="WP_062175725.1">
    <property type="nucleotide sequence ID" value="NZ_BBXL01000001.1"/>
</dbReference>
<proteinExistence type="predicted"/>
<protein>
    <submittedName>
        <fullName evidence="1">Uncharacterized protein</fullName>
    </submittedName>
</protein>
<keyword evidence="2" id="KW-1185">Reference proteome</keyword>
<gene>
    <name evidence="1" type="ORF">SAMN05444362_101639</name>
</gene>
<reference evidence="2" key="1">
    <citation type="submission" date="2016-11" db="EMBL/GenBank/DDBJ databases">
        <authorList>
            <person name="Varghese N."/>
            <person name="Submissions S."/>
        </authorList>
    </citation>
    <scope>NUCLEOTIDE SEQUENCE [LARGE SCALE GENOMIC DNA]</scope>
    <source>
        <strain evidence="2">DSM 27370</strain>
    </source>
</reference>
<dbReference type="STRING" id="1346286.SAMN05444362_101639"/>
<organism evidence="1 2">
    <name type="scientific">Dysgonomonas macrotermitis</name>
    <dbReference type="NCBI Taxonomy" id="1346286"/>
    <lineage>
        <taxon>Bacteria</taxon>
        <taxon>Pseudomonadati</taxon>
        <taxon>Bacteroidota</taxon>
        <taxon>Bacteroidia</taxon>
        <taxon>Bacteroidales</taxon>
        <taxon>Dysgonomonadaceae</taxon>
        <taxon>Dysgonomonas</taxon>
    </lineage>
</organism>
<name>A0A1M4ULM5_9BACT</name>
<dbReference type="AlphaFoldDB" id="A0A1M4ULM5"/>
<evidence type="ECO:0000313" key="2">
    <source>
        <dbReference type="Proteomes" id="UP000184480"/>
    </source>
</evidence>
<accession>A0A1M4ULM5</accession>
<dbReference type="OrthoDB" id="1067903at2"/>